<dbReference type="SUPFAM" id="SSF56436">
    <property type="entry name" value="C-type lectin-like"/>
    <property type="match status" value="1"/>
</dbReference>
<reference evidence="5" key="1">
    <citation type="journal article" date="2019" name="Int. J. Syst. Evol. Microbiol.">
        <title>The Global Catalogue of Microorganisms (GCM) 10K type strain sequencing project: providing services to taxonomists for standard genome sequencing and annotation.</title>
        <authorList>
            <consortium name="The Broad Institute Genomics Platform"/>
            <consortium name="The Broad Institute Genome Sequencing Center for Infectious Disease"/>
            <person name="Wu L."/>
            <person name="Ma J."/>
        </authorList>
    </citation>
    <scope>NUCLEOTIDE SEQUENCE [LARGE SCALE GENOMIC DNA]</scope>
    <source>
        <strain evidence="5">CGMCC 4.1469</strain>
    </source>
</reference>
<feature type="chain" id="PRO_5046046080" evidence="2">
    <location>
        <begin position="24"/>
        <end position="427"/>
    </location>
</feature>
<dbReference type="Pfam" id="PF03781">
    <property type="entry name" value="FGE-sulfatase"/>
    <property type="match status" value="1"/>
</dbReference>
<feature type="domain" description="Sulfatase-modifying factor enzyme-like" evidence="3">
    <location>
        <begin position="209"/>
        <end position="422"/>
    </location>
</feature>
<name>A0ABW0KQK9_9BACT</name>
<dbReference type="InterPro" id="IPR016187">
    <property type="entry name" value="CTDL_fold"/>
</dbReference>
<dbReference type="Gene3D" id="3.90.1580.10">
    <property type="entry name" value="paralog of FGE (formylglycine-generating enzyme)"/>
    <property type="match status" value="1"/>
</dbReference>
<evidence type="ECO:0000256" key="2">
    <source>
        <dbReference type="SAM" id="SignalP"/>
    </source>
</evidence>
<dbReference type="PANTHER" id="PTHR23150">
    <property type="entry name" value="SULFATASE MODIFYING FACTOR 1, 2"/>
    <property type="match status" value="1"/>
</dbReference>
<proteinExistence type="predicted"/>
<sequence>MNKSSAFAIIIMVGMCASASTSAQDADVGDPAALQSAFEEKVNLEVLRPHRLAVSDLNAKFAAALDRLQQAAQKSGNLEQALAIKAERDDLLAGKYDPDSDEAQTAEVLKPLRSTYRTALGRLELERDKKLRPLNDAFARQLETQLLALTKAGRLEQAAAAKNILKDLAAASSPKEGGAGQDFSAVRAFTNSLGMKFVPVKGIKGMFCIHETRRQDYNAYASDTSATDSGWKNVRKEAVPVGAEENHPVVSVSWEDAQKFCAWLSRKEGRTYRMPTDEEWSIAVGLGRSEKRPKGTTPEMLNQRTGNDFPWGEGFPPKTSDKAGNYADVAWHEKFPSNPFIEDYQDGFPTTAPVMSFKPNSAGLFDMGGNVWEWCQDWLNDAQKTHVLRGGSWHYFDRGHLLSASRYAPPPGMNYDCGFRCVLESGS</sequence>
<keyword evidence="2" id="KW-0732">Signal</keyword>
<evidence type="ECO:0000313" key="4">
    <source>
        <dbReference type="EMBL" id="MFC5455048.1"/>
    </source>
</evidence>
<evidence type="ECO:0000313" key="5">
    <source>
        <dbReference type="Proteomes" id="UP001596052"/>
    </source>
</evidence>
<dbReference type="InterPro" id="IPR042095">
    <property type="entry name" value="SUMF_sf"/>
</dbReference>
<comment type="caution">
    <text evidence="4">The sequence shown here is derived from an EMBL/GenBank/DDBJ whole genome shotgun (WGS) entry which is preliminary data.</text>
</comment>
<evidence type="ECO:0000259" key="3">
    <source>
        <dbReference type="Pfam" id="PF03781"/>
    </source>
</evidence>
<protein>
    <submittedName>
        <fullName evidence="4">Formylglycine-generating enzyme family protein</fullName>
    </submittedName>
</protein>
<keyword evidence="5" id="KW-1185">Reference proteome</keyword>
<dbReference type="PANTHER" id="PTHR23150:SF19">
    <property type="entry name" value="FORMYLGLYCINE-GENERATING ENZYME"/>
    <property type="match status" value="1"/>
</dbReference>
<evidence type="ECO:0000256" key="1">
    <source>
        <dbReference type="SAM" id="MobiDB-lite"/>
    </source>
</evidence>
<dbReference type="InterPro" id="IPR051043">
    <property type="entry name" value="Sulfatase_Mod_Factor_Kinase"/>
</dbReference>
<feature type="signal peptide" evidence="2">
    <location>
        <begin position="1"/>
        <end position="23"/>
    </location>
</feature>
<feature type="region of interest" description="Disordered" evidence="1">
    <location>
        <begin position="289"/>
        <end position="313"/>
    </location>
</feature>
<organism evidence="4 5">
    <name type="scientific">Prosthecobacter fluviatilis</name>
    <dbReference type="NCBI Taxonomy" id="445931"/>
    <lineage>
        <taxon>Bacteria</taxon>
        <taxon>Pseudomonadati</taxon>
        <taxon>Verrucomicrobiota</taxon>
        <taxon>Verrucomicrobiia</taxon>
        <taxon>Verrucomicrobiales</taxon>
        <taxon>Verrucomicrobiaceae</taxon>
        <taxon>Prosthecobacter</taxon>
    </lineage>
</organism>
<dbReference type="EMBL" id="JBHSMQ010000003">
    <property type="protein sequence ID" value="MFC5455048.1"/>
    <property type="molecule type" value="Genomic_DNA"/>
</dbReference>
<dbReference type="Proteomes" id="UP001596052">
    <property type="component" value="Unassembled WGS sequence"/>
</dbReference>
<dbReference type="InterPro" id="IPR005532">
    <property type="entry name" value="SUMF_dom"/>
</dbReference>
<dbReference type="RefSeq" id="WP_377165748.1">
    <property type="nucleotide sequence ID" value="NZ_JBHSMQ010000003.1"/>
</dbReference>
<accession>A0ABW0KQK9</accession>
<gene>
    <name evidence="4" type="ORF">ACFQDI_09300</name>
</gene>